<dbReference type="Proteomes" id="UP001464891">
    <property type="component" value="Unassembled WGS sequence"/>
</dbReference>
<dbReference type="InterPro" id="IPR023048">
    <property type="entry name" value="NADH:quinone_OxRdtase_FMN_depd"/>
</dbReference>
<dbReference type="PANTHER" id="PTHR43741:SF4">
    <property type="entry name" value="FMN-DEPENDENT NADH:QUINONE OXIDOREDUCTASE"/>
    <property type="match status" value="1"/>
</dbReference>
<evidence type="ECO:0000313" key="8">
    <source>
        <dbReference type="EMBL" id="MEP0820224.1"/>
    </source>
</evidence>
<evidence type="ECO:0000259" key="7">
    <source>
        <dbReference type="Pfam" id="PF02525"/>
    </source>
</evidence>
<comment type="catalytic activity">
    <reaction evidence="6">
        <text>2 a quinone + NADH + H(+) = 2 a 1,4-benzosemiquinone + NAD(+)</text>
        <dbReference type="Rhea" id="RHEA:65952"/>
        <dbReference type="ChEBI" id="CHEBI:15378"/>
        <dbReference type="ChEBI" id="CHEBI:57540"/>
        <dbReference type="ChEBI" id="CHEBI:57945"/>
        <dbReference type="ChEBI" id="CHEBI:132124"/>
        <dbReference type="ChEBI" id="CHEBI:134225"/>
    </reaction>
</comment>
<evidence type="ECO:0000256" key="1">
    <source>
        <dbReference type="ARBA" id="ARBA00022630"/>
    </source>
</evidence>
<comment type="caution">
    <text evidence="6">Lacks conserved residue(s) required for the propagation of feature annotation.</text>
</comment>
<accession>A0ABV0JEM3</accession>
<comment type="caution">
    <text evidence="8">The sequence shown here is derived from an EMBL/GenBank/DDBJ whole genome shotgun (WGS) entry which is preliminary data.</text>
</comment>
<dbReference type="InterPro" id="IPR029039">
    <property type="entry name" value="Flavoprotein-like_sf"/>
</dbReference>
<evidence type="ECO:0000313" key="9">
    <source>
        <dbReference type="Proteomes" id="UP001464891"/>
    </source>
</evidence>
<name>A0ABV0JEM3_9CYAN</name>
<dbReference type="Gene3D" id="3.40.50.360">
    <property type="match status" value="1"/>
</dbReference>
<sequence length="205" mass="22813">MTHILHLDASPRGDRSISRTLSKEFINQWKTTHPNDTITYRDIGHDPVPFVSEDWIAAAFTPSDQHTPELAAAIQVSNELIDEFLSADRYVFSIPMYNFSIPANFKAYLDQIVRAGRTFSVDETGYKGLVHNKKMTIIIAQGGAYPEGSPTHTYDLQTPYLKHIFGFIGITDIEFVYADSLNLGDEARNLAIANAQAALKAAIAH</sequence>
<keyword evidence="4 6" id="KW-0520">NAD</keyword>
<dbReference type="EC" id="1.6.5.-" evidence="6"/>
<keyword evidence="9" id="KW-1185">Reference proteome</keyword>
<feature type="domain" description="Flavodoxin-like fold" evidence="7">
    <location>
        <begin position="3"/>
        <end position="201"/>
    </location>
</feature>
<dbReference type="EMBL" id="JAMPKM010000023">
    <property type="protein sequence ID" value="MEP0820224.1"/>
    <property type="molecule type" value="Genomic_DNA"/>
</dbReference>
<proteinExistence type="inferred from homology"/>
<feature type="binding site" evidence="6">
    <location>
        <begin position="16"/>
        <end position="18"/>
    </location>
    <ligand>
        <name>FMN</name>
        <dbReference type="ChEBI" id="CHEBI:58210"/>
    </ligand>
</feature>
<evidence type="ECO:0000256" key="5">
    <source>
        <dbReference type="ARBA" id="ARBA00048542"/>
    </source>
</evidence>
<comment type="cofactor">
    <cofactor evidence="6">
        <name>FMN</name>
        <dbReference type="ChEBI" id="CHEBI:58210"/>
    </cofactor>
    <text evidence="6">Binds 1 FMN per subunit.</text>
</comment>
<comment type="subunit">
    <text evidence="6">Homodimer.</text>
</comment>
<dbReference type="InterPro" id="IPR003680">
    <property type="entry name" value="Flavodoxin_fold"/>
</dbReference>
<evidence type="ECO:0000256" key="3">
    <source>
        <dbReference type="ARBA" id="ARBA00023002"/>
    </source>
</evidence>
<evidence type="ECO:0000256" key="4">
    <source>
        <dbReference type="ARBA" id="ARBA00023027"/>
    </source>
</evidence>
<reference evidence="8 9" key="1">
    <citation type="submission" date="2022-04" db="EMBL/GenBank/DDBJ databases">
        <title>Positive selection, recombination, and allopatry shape intraspecific diversity of widespread and dominant cyanobacteria.</title>
        <authorList>
            <person name="Wei J."/>
            <person name="Shu W."/>
            <person name="Hu C."/>
        </authorList>
    </citation>
    <scope>NUCLEOTIDE SEQUENCE [LARGE SCALE GENOMIC DNA]</scope>
    <source>
        <strain evidence="8 9">GB2-A4</strain>
    </source>
</reference>
<feature type="binding site" evidence="6">
    <location>
        <position position="10"/>
    </location>
    <ligand>
        <name>FMN</name>
        <dbReference type="ChEBI" id="CHEBI:58210"/>
    </ligand>
</feature>
<dbReference type="PANTHER" id="PTHR43741">
    <property type="entry name" value="FMN-DEPENDENT NADH-AZOREDUCTASE 1"/>
    <property type="match status" value="1"/>
</dbReference>
<dbReference type="InterPro" id="IPR050104">
    <property type="entry name" value="FMN-dep_NADH:Q_OxRdtase_AzoR1"/>
</dbReference>
<dbReference type="EC" id="1.7.1.17" evidence="6"/>
<comment type="similarity">
    <text evidence="6">Belongs to the azoreductase type 1 family.</text>
</comment>
<keyword evidence="3 6" id="KW-0560">Oxidoreductase</keyword>
<dbReference type="RefSeq" id="WP_190443158.1">
    <property type="nucleotide sequence ID" value="NZ_JAMPKM010000023.1"/>
</dbReference>
<protein>
    <recommendedName>
        <fullName evidence="6">FMN dependent NADH:quinone oxidoreductase</fullName>
        <ecNumber evidence="6">1.6.5.-</ecNumber>
    </recommendedName>
    <alternativeName>
        <fullName evidence="6">Azo-dye reductase</fullName>
    </alternativeName>
    <alternativeName>
        <fullName evidence="6">FMN-dependent NADH-azo compound oxidoreductase</fullName>
    </alternativeName>
    <alternativeName>
        <fullName evidence="6">FMN-dependent NADH-azoreductase</fullName>
        <ecNumber evidence="6">1.7.1.17</ecNumber>
    </alternativeName>
</protein>
<keyword evidence="1 6" id="KW-0285">Flavoprotein</keyword>
<dbReference type="Pfam" id="PF02525">
    <property type="entry name" value="Flavodoxin_2"/>
    <property type="match status" value="1"/>
</dbReference>
<evidence type="ECO:0000256" key="6">
    <source>
        <dbReference type="HAMAP-Rule" id="MF_01216"/>
    </source>
</evidence>
<evidence type="ECO:0000256" key="2">
    <source>
        <dbReference type="ARBA" id="ARBA00022643"/>
    </source>
</evidence>
<comment type="function">
    <text evidence="6">Also exhibits azoreductase activity. Catalyzes the reductive cleavage of the azo bond in aromatic azo compounds to the corresponding amines.</text>
</comment>
<feature type="binding site" evidence="6">
    <location>
        <begin position="96"/>
        <end position="99"/>
    </location>
    <ligand>
        <name>FMN</name>
        <dbReference type="ChEBI" id="CHEBI:58210"/>
    </ligand>
</feature>
<comment type="function">
    <text evidence="6">Quinone reductase that provides resistance to thiol-specific stress caused by electrophilic quinones.</text>
</comment>
<dbReference type="HAMAP" id="MF_01216">
    <property type="entry name" value="Azoreductase_type1"/>
    <property type="match status" value="1"/>
</dbReference>
<organism evidence="8 9">
    <name type="scientific">Trichocoleus desertorum GB2-A4</name>
    <dbReference type="NCBI Taxonomy" id="2933944"/>
    <lineage>
        <taxon>Bacteria</taxon>
        <taxon>Bacillati</taxon>
        <taxon>Cyanobacteriota</taxon>
        <taxon>Cyanophyceae</taxon>
        <taxon>Leptolyngbyales</taxon>
        <taxon>Trichocoleusaceae</taxon>
        <taxon>Trichocoleus</taxon>
    </lineage>
</organism>
<dbReference type="SUPFAM" id="SSF52218">
    <property type="entry name" value="Flavoproteins"/>
    <property type="match status" value="1"/>
</dbReference>
<gene>
    <name evidence="6" type="primary">azoR</name>
    <name evidence="8" type="ORF">NC998_24285</name>
</gene>
<comment type="catalytic activity">
    <reaction evidence="5">
        <text>N,N-dimethyl-1,4-phenylenediamine + anthranilate + 2 NAD(+) = 2-(4-dimethylaminophenyl)diazenylbenzoate + 2 NADH + 2 H(+)</text>
        <dbReference type="Rhea" id="RHEA:55872"/>
        <dbReference type="ChEBI" id="CHEBI:15378"/>
        <dbReference type="ChEBI" id="CHEBI:15783"/>
        <dbReference type="ChEBI" id="CHEBI:16567"/>
        <dbReference type="ChEBI" id="CHEBI:57540"/>
        <dbReference type="ChEBI" id="CHEBI:57945"/>
        <dbReference type="ChEBI" id="CHEBI:71579"/>
        <dbReference type="EC" id="1.7.1.17"/>
    </reaction>
    <physiologicalReaction direction="right-to-left" evidence="5">
        <dbReference type="Rhea" id="RHEA:55874"/>
    </physiologicalReaction>
</comment>
<keyword evidence="2 6" id="KW-0288">FMN</keyword>